<feature type="binding site" evidence="1">
    <location>
        <position position="405"/>
    </location>
    <ligand>
        <name>Zn(2+)</name>
        <dbReference type="ChEBI" id="CHEBI:29105"/>
        <note>catalytic</note>
    </ligand>
</feature>
<evidence type="ECO:0000259" key="2">
    <source>
        <dbReference type="PROSITE" id="PS50215"/>
    </source>
</evidence>
<feature type="domain" description="Peptidase M12B" evidence="2">
    <location>
        <begin position="244"/>
        <end position="457"/>
    </location>
</feature>
<keyword evidence="4" id="KW-1185">Reference proteome</keyword>
<dbReference type="PROSITE" id="PS50215">
    <property type="entry name" value="ADAM_MEPRO"/>
    <property type="match status" value="1"/>
</dbReference>
<keyword evidence="1" id="KW-0862">Zinc</keyword>
<dbReference type="SUPFAM" id="SSF55486">
    <property type="entry name" value="Metalloproteases ('zincins'), catalytic domain"/>
    <property type="match status" value="1"/>
</dbReference>
<evidence type="ECO:0000256" key="1">
    <source>
        <dbReference type="PROSITE-ProRule" id="PRU00276"/>
    </source>
</evidence>
<dbReference type="SUPFAM" id="SSF50370">
    <property type="entry name" value="Ricin B-like lectins"/>
    <property type="match status" value="1"/>
</dbReference>
<feature type="active site" evidence="1">
    <location>
        <position position="396"/>
    </location>
</feature>
<dbReference type="InterPro" id="IPR035992">
    <property type="entry name" value="Ricin_B-like_lectins"/>
</dbReference>
<dbReference type="Proteomes" id="UP000094527">
    <property type="component" value="Unassembled WGS sequence"/>
</dbReference>
<dbReference type="AlphaFoldDB" id="A0A1D2MGN0"/>
<feature type="non-terminal residue" evidence="3">
    <location>
        <position position="1"/>
    </location>
</feature>
<dbReference type="GO" id="GO:0006509">
    <property type="term" value="P:membrane protein ectodomain proteolysis"/>
    <property type="evidence" value="ECO:0007669"/>
    <property type="project" value="TreeGrafter"/>
</dbReference>
<dbReference type="EMBL" id="LJIJ01001353">
    <property type="protein sequence ID" value="ODM92024.1"/>
    <property type="molecule type" value="Genomic_DNA"/>
</dbReference>
<gene>
    <name evidence="3" type="ORF">Ocin01_14661</name>
</gene>
<dbReference type="PANTHER" id="PTHR11905:SF249">
    <property type="entry name" value="SOL NARAE, ISOFORM C"/>
    <property type="match status" value="1"/>
</dbReference>
<keyword evidence="1" id="KW-0479">Metal-binding</keyword>
<dbReference type="OrthoDB" id="6497651at2759"/>
<comment type="caution">
    <text evidence="3">The sequence shown here is derived from an EMBL/GenBank/DDBJ whole genome shotgun (WGS) entry which is preliminary data.</text>
</comment>
<evidence type="ECO:0000313" key="3">
    <source>
        <dbReference type="EMBL" id="ODM92024.1"/>
    </source>
</evidence>
<sequence>VLTITSIPESFLPVNISYSRHHPQRINIDPSPTQYCPPSCTPFPDQKPMNSPITPIFPLHTMISTLFPPAFPHTLLSFSLRASPLYKHQKIKHEPRPVFSLFPYFTLAGTSSDKGIEVKSSSGRRYELNFAKPGSSVLHPKIKVISLGADKETGFQSYHQWEPSNDELRDAEEVYVDEKSQATVRFQHKDGKRSLTGVVNGVKLEYENGEAKLYDQQLQNRSDYIDIGRKLTPSKLRESGPFNAVVEILVVIDKELGDVFQQDRKKILDYLTVYFWDVNLRFSTLTSNNISVRITGVVVMESPDAQPFIEEARAADGRAEFGRILGLFKNWIYNQMGSLPKFDIAVVMTSTNLEWGGGLAYGGGACGVDDNRGINWGVTVFNDGGDFGSLTTGTHEMAHTIGAPHDDPTLPGGCDYYNGYIMSGGGDELRWYFSPCSDRFVDQFLRTDGASCLRRIDETGSLPIPADFIGDDVAPGMDEQCKRRLKNPNAFVQQYTYEDCKRLVCWDPQPDSLVGSGFGILQRVWILHHAAGTDSSDSFLQGTLFKNVGNALCLGSSEWSGFSSPVVLKECPSNSLRGGTALDRFAITSTQIGTTLETPYALPGIENGTKCIIPQPPAGTISPTPTSVDLLSTSRCDSHDPMQGWDFIRVANREFMLSHRVTGKCAIQSDQHVFVLPNCDKNDPAQRWTYDTAMIYLPPSGSMA</sequence>
<dbReference type="GO" id="GO:0004222">
    <property type="term" value="F:metalloendopeptidase activity"/>
    <property type="evidence" value="ECO:0007669"/>
    <property type="project" value="InterPro"/>
</dbReference>
<dbReference type="PANTHER" id="PTHR11905">
    <property type="entry name" value="ADAM A DISINTEGRIN AND METALLOPROTEASE DOMAIN"/>
    <property type="match status" value="1"/>
</dbReference>
<accession>A0A1D2MGN0</accession>
<dbReference type="PROSITE" id="PS50231">
    <property type="entry name" value="RICIN_B_LECTIN"/>
    <property type="match status" value="1"/>
</dbReference>
<protein>
    <submittedName>
        <fullName evidence="3">Venom metalloproteinase 3</fullName>
    </submittedName>
</protein>
<dbReference type="GO" id="GO:0046872">
    <property type="term" value="F:metal ion binding"/>
    <property type="evidence" value="ECO:0007669"/>
    <property type="project" value="UniProtKB-KW"/>
</dbReference>
<feature type="binding site" evidence="1">
    <location>
        <position position="399"/>
    </location>
    <ligand>
        <name>Zn(2+)</name>
        <dbReference type="ChEBI" id="CHEBI:29105"/>
        <note>catalytic</note>
    </ligand>
</feature>
<proteinExistence type="predicted"/>
<feature type="binding site" evidence="1">
    <location>
        <position position="395"/>
    </location>
    <ligand>
        <name>Zn(2+)</name>
        <dbReference type="ChEBI" id="CHEBI:29105"/>
        <note>catalytic</note>
    </ligand>
</feature>
<comment type="caution">
    <text evidence="1">Lacks conserved residue(s) required for the propagation of feature annotation.</text>
</comment>
<organism evidence="3 4">
    <name type="scientific">Orchesella cincta</name>
    <name type="common">Springtail</name>
    <name type="synonym">Podura cincta</name>
    <dbReference type="NCBI Taxonomy" id="48709"/>
    <lineage>
        <taxon>Eukaryota</taxon>
        <taxon>Metazoa</taxon>
        <taxon>Ecdysozoa</taxon>
        <taxon>Arthropoda</taxon>
        <taxon>Hexapoda</taxon>
        <taxon>Collembola</taxon>
        <taxon>Entomobryomorpha</taxon>
        <taxon>Entomobryoidea</taxon>
        <taxon>Orchesellidae</taxon>
        <taxon>Orchesellinae</taxon>
        <taxon>Orchesella</taxon>
    </lineage>
</organism>
<dbReference type="Pfam" id="PF13688">
    <property type="entry name" value="Reprolysin_5"/>
    <property type="match status" value="1"/>
</dbReference>
<dbReference type="InterPro" id="IPR024079">
    <property type="entry name" value="MetalloPept_cat_dom_sf"/>
</dbReference>
<evidence type="ECO:0000313" key="4">
    <source>
        <dbReference type="Proteomes" id="UP000094527"/>
    </source>
</evidence>
<dbReference type="InterPro" id="IPR001590">
    <property type="entry name" value="Peptidase_M12B"/>
</dbReference>
<dbReference type="Gene3D" id="3.40.390.10">
    <property type="entry name" value="Collagenase (Catalytic Domain)"/>
    <property type="match status" value="1"/>
</dbReference>
<reference evidence="3 4" key="1">
    <citation type="journal article" date="2016" name="Genome Biol. Evol.">
        <title>Gene Family Evolution Reflects Adaptation to Soil Environmental Stressors in the Genome of the Collembolan Orchesella cincta.</title>
        <authorList>
            <person name="Faddeeva-Vakhrusheva A."/>
            <person name="Derks M.F."/>
            <person name="Anvar S.Y."/>
            <person name="Agamennone V."/>
            <person name="Suring W."/>
            <person name="Smit S."/>
            <person name="van Straalen N.M."/>
            <person name="Roelofs D."/>
        </authorList>
    </citation>
    <scope>NUCLEOTIDE SEQUENCE [LARGE SCALE GENOMIC DNA]</scope>
    <source>
        <tissue evidence="3">Mixed pool</tissue>
    </source>
</reference>
<dbReference type="STRING" id="48709.A0A1D2MGN0"/>
<name>A0A1D2MGN0_ORCCI</name>